<dbReference type="Gene3D" id="3.40.630.40">
    <property type="entry name" value="Zn-dependent exopeptidases"/>
    <property type="match status" value="1"/>
</dbReference>
<dbReference type="AlphaFoldDB" id="A0A8J8MAU9"/>
<gene>
    <name evidence="3" type="ORF">HYG85_11715</name>
</gene>
<evidence type="ECO:0000256" key="1">
    <source>
        <dbReference type="SAM" id="Coils"/>
    </source>
</evidence>
<feature type="coiled-coil region" evidence="1">
    <location>
        <begin position="219"/>
        <end position="246"/>
    </location>
</feature>
<reference evidence="3 4" key="1">
    <citation type="submission" date="2020-07" db="EMBL/GenBank/DDBJ databases">
        <title>Vallitalea guaymasensis genome.</title>
        <authorList>
            <person name="Postec A."/>
        </authorList>
    </citation>
    <scope>NUCLEOTIDE SEQUENCE [LARGE SCALE GENOMIC DNA]</scope>
    <source>
        <strain evidence="3 4">Ra1766G1</strain>
    </source>
</reference>
<feature type="domain" description="MurNAc-LAA" evidence="2">
    <location>
        <begin position="128"/>
        <end position="201"/>
    </location>
</feature>
<dbReference type="SUPFAM" id="SSF53187">
    <property type="entry name" value="Zn-dependent exopeptidases"/>
    <property type="match status" value="1"/>
</dbReference>
<evidence type="ECO:0000313" key="4">
    <source>
        <dbReference type="Proteomes" id="UP000677305"/>
    </source>
</evidence>
<evidence type="ECO:0000259" key="2">
    <source>
        <dbReference type="Pfam" id="PF01520"/>
    </source>
</evidence>
<dbReference type="InterPro" id="IPR002508">
    <property type="entry name" value="MurNAc-LAA_cat"/>
</dbReference>
<accession>A0A8J8MAU9</accession>
<dbReference type="EMBL" id="CP058561">
    <property type="protein sequence ID" value="QUH29537.1"/>
    <property type="molecule type" value="Genomic_DNA"/>
</dbReference>
<dbReference type="GO" id="GO:0009253">
    <property type="term" value="P:peptidoglycan catabolic process"/>
    <property type="evidence" value="ECO:0007669"/>
    <property type="project" value="InterPro"/>
</dbReference>
<sequence length="254" mass="29554">MKLKDKLGYLPLVIVDAGYSQQIYGSDGMALPIVKDDKYIKRRKFNNDIMNKFIEKAKNLNLIVLDVAPEEYDMSLEIRINRANVNYTTYLNKYDDISGDRVSVYIALQYDPKACNWDDTDNSLKILYLNDDTESRNLANLIKNQFDNISGVIKASNNYVLKHLNMQGILIDSSFMDLKEQVDWMKDEDFIDDVADKILLGCLQYFGIKNIEDIVPDSNLSVDKRIKKLQEKVDKLDRRMTLFEEKITDFNKFI</sequence>
<dbReference type="Proteomes" id="UP000677305">
    <property type="component" value="Chromosome"/>
</dbReference>
<protein>
    <submittedName>
        <fullName evidence="3">N-acetylmuramoyl-L-alanine amidase</fullName>
    </submittedName>
</protein>
<dbReference type="Pfam" id="PF01520">
    <property type="entry name" value="Amidase_3"/>
    <property type="match status" value="1"/>
</dbReference>
<dbReference type="KEGG" id="vgu:HYG85_11715"/>
<organism evidence="3 4">
    <name type="scientific">Vallitalea guaymasensis</name>
    <dbReference type="NCBI Taxonomy" id="1185412"/>
    <lineage>
        <taxon>Bacteria</taxon>
        <taxon>Bacillati</taxon>
        <taxon>Bacillota</taxon>
        <taxon>Clostridia</taxon>
        <taxon>Lachnospirales</taxon>
        <taxon>Vallitaleaceae</taxon>
        <taxon>Vallitalea</taxon>
    </lineage>
</organism>
<name>A0A8J8MAU9_9FIRM</name>
<dbReference type="GO" id="GO:0008745">
    <property type="term" value="F:N-acetylmuramoyl-L-alanine amidase activity"/>
    <property type="evidence" value="ECO:0007669"/>
    <property type="project" value="InterPro"/>
</dbReference>
<evidence type="ECO:0000313" key="3">
    <source>
        <dbReference type="EMBL" id="QUH29537.1"/>
    </source>
</evidence>
<dbReference type="RefSeq" id="WP_212693577.1">
    <property type="nucleotide sequence ID" value="NZ_CP058561.1"/>
</dbReference>
<proteinExistence type="predicted"/>
<keyword evidence="1" id="KW-0175">Coiled coil</keyword>
<keyword evidence="4" id="KW-1185">Reference proteome</keyword>